<evidence type="ECO:0000256" key="2">
    <source>
        <dbReference type="ARBA" id="ARBA00004496"/>
    </source>
</evidence>
<dbReference type="Pfam" id="PF00719">
    <property type="entry name" value="Pyrophosphatase"/>
    <property type="match status" value="1"/>
</dbReference>
<evidence type="ECO:0000256" key="4">
    <source>
        <dbReference type="ARBA" id="ARBA00012146"/>
    </source>
</evidence>
<reference evidence="12" key="1">
    <citation type="submission" date="2020-06" db="EMBL/GenBank/DDBJ databases">
        <title>Draft genome of Bugula neritina, a colonial animal packing powerful symbionts and potential medicines.</title>
        <authorList>
            <person name="Rayko M."/>
        </authorList>
    </citation>
    <scope>NUCLEOTIDE SEQUENCE [LARGE SCALE GENOMIC DNA]</scope>
    <source>
        <strain evidence="12">Kwan_BN1</strain>
    </source>
</reference>
<dbReference type="GO" id="GO:0000287">
    <property type="term" value="F:magnesium ion binding"/>
    <property type="evidence" value="ECO:0007669"/>
    <property type="project" value="InterPro"/>
</dbReference>
<proteinExistence type="inferred from homology"/>
<dbReference type="GO" id="GO:0005737">
    <property type="term" value="C:cytoplasm"/>
    <property type="evidence" value="ECO:0007669"/>
    <property type="project" value="UniProtKB-SubCell"/>
</dbReference>
<evidence type="ECO:0000256" key="3">
    <source>
        <dbReference type="ARBA" id="ARBA00006220"/>
    </source>
</evidence>
<dbReference type="PANTHER" id="PTHR10286">
    <property type="entry name" value="INORGANIC PYROPHOSPHATASE"/>
    <property type="match status" value="1"/>
</dbReference>
<evidence type="ECO:0000256" key="11">
    <source>
        <dbReference type="SAM" id="MobiDB-lite"/>
    </source>
</evidence>
<dbReference type="SUPFAM" id="SSF50324">
    <property type="entry name" value="Inorganic pyrophosphatase"/>
    <property type="match status" value="1"/>
</dbReference>
<organism evidence="12 13">
    <name type="scientific">Bugula neritina</name>
    <name type="common">Brown bryozoan</name>
    <name type="synonym">Sertularia neritina</name>
    <dbReference type="NCBI Taxonomy" id="10212"/>
    <lineage>
        <taxon>Eukaryota</taxon>
        <taxon>Metazoa</taxon>
        <taxon>Spiralia</taxon>
        <taxon>Lophotrochozoa</taxon>
        <taxon>Bryozoa</taxon>
        <taxon>Gymnolaemata</taxon>
        <taxon>Cheilostomatida</taxon>
        <taxon>Flustrina</taxon>
        <taxon>Buguloidea</taxon>
        <taxon>Bugulidae</taxon>
        <taxon>Bugula</taxon>
    </lineage>
</organism>
<dbReference type="Gene3D" id="3.90.80.10">
    <property type="entry name" value="Inorganic pyrophosphatase"/>
    <property type="match status" value="1"/>
</dbReference>
<evidence type="ECO:0000256" key="7">
    <source>
        <dbReference type="ARBA" id="ARBA00022801"/>
    </source>
</evidence>
<dbReference type="EMBL" id="VXIV02001869">
    <property type="protein sequence ID" value="KAF6028999.1"/>
    <property type="molecule type" value="Genomic_DNA"/>
</dbReference>
<dbReference type="GO" id="GO:0004427">
    <property type="term" value="F:inorganic diphosphate phosphatase activity"/>
    <property type="evidence" value="ECO:0007669"/>
    <property type="project" value="UniProtKB-EC"/>
</dbReference>
<evidence type="ECO:0000256" key="6">
    <source>
        <dbReference type="ARBA" id="ARBA00022723"/>
    </source>
</evidence>
<dbReference type="GO" id="GO:0006796">
    <property type="term" value="P:phosphate-containing compound metabolic process"/>
    <property type="evidence" value="ECO:0007669"/>
    <property type="project" value="InterPro"/>
</dbReference>
<comment type="cofactor">
    <cofactor evidence="1">
        <name>Mg(2+)</name>
        <dbReference type="ChEBI" id="CHEBI:18420"/>
    </cofactor>
</comment>
<evidence type="ECO:0000256" key="1">
    <source>
        <dbReference type="ARBA" id="ARBA00001946"/>
    </source>
</evidence>
<feature type="compositionally biased region" description="Basic and acidic residues" evidence="11">
    <location>
        <begin position="244"/>
        <end position="253"/>
    </location>
</feature>
<evidence type="ECO:0000256" key="9">
    <source>
        <dbReference type="ARBA" id="ARBA00032535"/>
    </source>
</evidence>
<feature type="region of interest" description="Disordered" evidence="11">
    <location>
        <begin position="242"/>
        <end position="272"/>
    </location>
</feature>
<evidence type="ECO:0000313" key="12">
    <source>
        <dbReference type="EMBL" id="KAF6028999.1"/>
    </source>
</evidence>
<evidence type="ECO:0000256" key="5">
    <source>
        <dbReference type="ARBA" id="ARBA00022490"/>
    </source>
</evidence>
<dbReference type="EC" id="3.6.1.1" evidence="4"/>
<dbReference type="FunFam" id="3.90.80.10:FF:000004">
    <property type="entry name" value="Inorganic pyrophosphatase"/>
    <property type="match status" value="1"/>
</dbReference>
<comment type="subcellular location">
    <subcellularLocation>
        <location evidence="2">Cytoplasm</location>
    </subcellularLocation>
</comment>
<evidence type="ECO:0000256" key="8">
    <source>
        <dbReference type="ARBA" id="ARBA00022842"/>
    </source>
</evidence>
<name>A0A7J7JRM6_BUGNE</name>
<comment type="similarity">
    <text evidence="3">Belongs to the PPase family.</text>
</comment>
<dbReference type="AlphaFoldDB" id="A0A7J7JRM6"/>
<gene>
    <name evidence="12" type="ORF">EB796_012688</name>
</gene>
<sequence>MTKQRVEGPSGACSLWHDIPLYSDKENNIFNMVVEIPRWSNAKMEMSTKGKLNYIKQDEKKGKLRFVGNVFPHHGYIWNYGAFPQTWEDPKHKDEHTGAMGDNDPLDVCEIGDTVHPIGSVIQVKVLGVMAMLDEGETDWKVLVIDVNDPLANEMNDVEDIERLKPGLLKATYEWFVLYKIPDGKPKNSFAFNGEAKNKAFALSVISQTSEQWRKLVMSETDSGGLNGASVSVEASPFLITQEEANREVESSEAHGPSSDPPSSLNKWHYIS</sequence>
<dbReference type="InterPro" id="IPR036649">
    <property type="entry name" value="Pyrophosphatase_sf"/>
</dbReference>
<evidence type="ECO:0000313" key="13">
    <source>
        <dbReference type="Proteomes" id="UP000593567"/>
    </source>
</evidence>
<dbReference type="PROSITE" id="PS00387">
    <property type="entry name" value="PPASE"/>
    <property type="match status" value="1"/>
</dbReference>
<keyword evidence="5" id="KW-0963">Cytoplasm</keyword>
<evidence type="ECO:0000256" key="10">
    <source>
        <dbReference type="ARBA" id="ARBA00040300"/>
    </source>
</evidence>
<keyword evidence="6" id="KW-0479">Metal-binding</keyword>
<dbReference type="InterPro" id="IPR008162">
    <property type="entry name" value="Pyrophosphatase"/>
</dbReference>
<accession>A0A7J7JRM6</accession>
<dbReference type="Proteomes" id="UP000593567">
    <property type="component" value="Unassembled WGS sequence"/>
</dbReference>
<dbReference type="OrthoDB" id="1608002at2759"/>
<keyword evidence="8" id="KW-0460">Magnesium</keyword>
<protein>
    <recommendedName>
        <fullName evidence="10">Inorganic pyrophosphatase</fullName>
        <ecNumber evidence="4">3.6.1.1</ecNumber>
    </recommendedName>
    <alternativeName>
        <fullName evidence="9">Pyrophosphate phospho-hydrolase</fullName>
    </alternativeName>
</protein>
<comment type="caution">
    <text evidence="12">The sequence shown here is derived from an EMBL/GenBank/DDBJ whole genome shotgun (WGS) entry which is preliminary data.</text>
</comment>
<dbReference type="CDD" id="cd00412">
    <property type="entry name" value="pyrophosphatase"/>
    <property type="match status" value="1"/>
</dbReference>
<keyword evidence="13" id="KW-1185">Reference proteome</keyword>
<keyword evidence="7" id="KW-0378">Hydrolase</keyword>